<dbReference type="Pfam" id="PF08240">
    <property type="entry name" value="ADH_N"/>
    <property type="match status" value="1"/>
</dbReference>
<keyword evidence="1" id="KW-0521">NADP</keyword>
<feature type="domain" description="Enoyl reductase (ER)" evidence="3">
    <location>
        <begin position="11"/>
        <end position="327"/>
    </location>
</feature>
<keyword evidence="2" id="KW-0560">Oxidoreductase</keyword>
<dbReference type="PANTHER" id="PTHR48106">
    <property type="entry name" value="QUINONE OXIDOREDUCTASE PIG3-RELATED"/>
    <property type="match status" value="1"/>
</dbReference>
<dbReference type="InterPro" id="IPR020843">
    <property type="entry name" value="ER"/>
</dbReference>
<sequence length="330" mass="35533">MARVVHFYQTGGPDVLKIDEVPTPEPKSGEVRIRVRALGLNRAESMYRSGRYVIEPEFPAKLGYEAAGTIDAVGENVDGLSIGDAVSVIPAFMFNEYGLYGDLVIAPARAIVKNPEGLDWSSAAVTWMPFVTAWGALIDIAKLGKGDFVVLPAAANSVALAAMQIAHYVGATPIAIVRKAEKVAELKAAGATHVLEYGKVDITKEIKRITGGYGARVVFDPVGGPDFESIVKATCKDAVVFIYGALSHEPTSVPVLHVLGNHTTIRGYEFIEVTADDVKLEQAKAFIIEGIKLGHFQPQIAKTFPLEEIVDAHRYLESNAQFGKIVVTVD</sequence>
<dbReference type="InterPro" id="IPR036291">
    <property type="entry name" value="NAD(P)-bd_dom_sf"/>
</dbReference>
<dbReference type="SUPFAM" id="SSF51735">
    <property type="entry name" value="NAD(P)-binding Rossmann-fold domains"/>
    <property type="match status" value="1"/>
</dbReference>
<comment type="caution">
    <text evidence="4">The sequence shown here is derived from an EMBL/GenBank/DDBJ whole genome shotgun (WGS) entry which is preliminary data.</text>
</comment>
<evidence type="ECO:0000313" key="5">
    <source>
        <dbReference type="Proteomes" id="UP000028721"/>
    </source>
</evidence>
<evidence type="ECO:0000256" key="2">
    <source>
        <dbReference type="ARBA" id="ARBA00023002"/>
    </source>
</evidence>
<organism evidence="4 5">
    <name type="scientific">Serratia grimesii</name>
    <dbReference type="NCBI Taxonomy" id="82995"/>
    <lineage>
        <taxon>Bacteria</taxon>
        <taxon>Pseudomonadati</taxon>
        <taxon>Pseudomonadota</taxon>
        <taxon>Gammaproteobacteria</taxon>
        <taxon>Enterobacterales</taxon>
        <taxon>Yersiniaceae</taxon>
        <taxon>Serratia</taxon>
    </lineage>
</organism>
<dbReference type="EMBL" id="JGVP01000003">
    <property type="protein sequence ID" value="KFB89745.1"/>
    <property type="molecule type" value="Genomic_DNA"/>
</dbReference>
<protein>
    <submittedName>
        <fullName evidence="4">Alcohol dehydrogenase</fullName>
    </submittedName>
</protein>
<dbReference type="InterPro" id="IPR011032">
    <property type="entry name" value="GroES-like_sf"/>
</dbReference>
<name>A0ABR4UCY9_9GAMM</name>
<dbReference type="Gene3D" id="3.40.50.720">
    <property type="entry name" value="NAD(P)-binding Rossmann-like Domain"/>
    <property type="match status" value="1"/>
</dbReference>
<evidence type="ECO:0000313" key="4">
    <source>
        <dbReference type="EMBL" id="KFB89745.1"/>
    </source>
</evidence>
<dbReference type="CDD" id="cd08268">
    <property type="entry name" value="MDR2"/>
    <property type="match status" value="1"/>
</dbReference>
<evidence type="ECO:0000256" key="1">
    <source>
        <dbReference type="ARBA" id="ARBA00022857"/>
    </source>
</evidence>
<dbReference type="SUPFAM" id="SSF50129">
    <property type="entry name" value="GroES-like"/>
    <property type="match status" value="1"/>
</dbReference>
<proteinExistence type="predicted"/>
<evidence type="ECO:0000259" key="3">
    <source>
        <dbReference type="SMART" id="SM00829"/>
    </source>
</evidence>
<accession>A0ABR4UCY9</accession>
<gene>
    <name evidence="4" type="ORF">CR62_13255</name>
</gene>
<dbReference type="InterPro" id="IPR013154">
    <property type="entry name" value="ADH-like_N"/>
</dbReference>
<dbReference type="SMART" id="SM00829">
    <property type="entry name" value="PKS_ER"/>
    <property type="match status" value="1"/>
</dbReference>
<dbReference type="Gene3D" id="3.90.180.10">
    <property type="entry name" value="Medium-chain alcohol dehydrogenases, catalytic domain"/>
    <property type="match status" value="1"/>
</dbReference>
<reference evidence="4 5" key="1">
    <citation type="submission" date="2014-03" db="EMBL/GenBank/DDBJ databases">
        <title>Draft genome sequence of the Serratia grimesii strain a2.</title>
        <authorList>
            <person name="Toymentseva A."/>
            <person name="Kazakov S."/>
            <person name="Giliazeva A."/>
            <person name="Ismagilova R."/>
            <person name="Shah R."/>
            <person name="Sharipova M."/>
            <person name="Khaitlina S."/>
            <person name="Mardanova A."/>
        </authorList>
    </citation>
    <scope>NUCLEOTIDE SEQUENCE [LARGE SCALE GENOMIC DNA]</scope>
    <source>
        <strain evidence="4 5">A2</strain>
    </source>
</reference>
<dbReference type="RefSeq" id="WP_037417079.1">
    <property type="nucleotide sequence ID" value="NZ_CAMKHR010000002.1"/>
</dbReference>
<dbReference type="Pfam" id="PF00107">
    <property type="entry name" value="ADH_zinc_N"/>
    <property type="match status" value="1"/>
</dbReference>
<dbReference type="Proteomes" id="UP000028721">
    <property type="component" value="Unassembled WGS sequence"/>
</dbReference>
<keyword evidence="5" id="KW-1185">Reference proteome</keyword>
<dbReference type="PANTHER" id="PTHR48106:SF5">
    <property type="entry name" value="ZINC-CONTAINING ALCOHOL DEHYDROGENASE"/>
    <property type="match status" value="1"/>
</dbReference>
<dbReference type="InterPro" id="IPR013149">
    <property type="entry name" value="ADH-like_C"/>
</dbReference>